<dbReference type="PRINTS" id="PR00080">
    <property type="entry name" value="SDRFAMILY"/>
</dbReference>
<name>A0A4R7VMZ6_9PSEU</name>
<dbReference type="GO" id="GO:0016491">
    <property type="term" value="F:oxidoreductase activity"/>
    <property type="evidence" value="ECO:0007669"/>
    <property type="project" value="UniProtKB-KW"/>
</dbReference>
<dbReference type="PIRSF" id="PIRSF000126">
    <property type="entry name" value="11-beta-HSD1"/>
    <property type="match status" value="1"/>
</dbReference>
<dbReference type="EMBL" id="SOCP01000006">
    <property type="protein sequence ID" value="TDV50705.1"/>
    <property type="molecule type" value="Genomic_DNA"/>
</dbReference>
<dbReference type="InterPro" id="IPR057326">
    <property type="entry name" value="KR_dom"/>
</dbReference>
<dbReference type="Gene3D" id="3.40.50.720">
    <property type="entry name" value="NAD(P)-binding Rossmann-like Domain"/>
    <property type="match status" value="1"/>
</dbReference>
<accession>A0A4R7VMZ6</accession>
<dbReference type="RefSeq" id="WP_133903959.1">
    <property type="nucleotide sequence ID" value="NZ_SOCP01000006.1"/>
</dbReference>
<dbReference type="PANTHER" id="PTHR44196">
    <property type="entry name" value="DEHYDROGENASE/REDUCTASE SDR FAMILY MEMBER 7B"/>
    <property type="match status" value="1"/>
</dbReference>
<dbReference type="PANTHER" id="PTHR44196:SF2">
    <property type="entry name" value="SHORT-CHAIN DEHYDROGENASE-RELATED"/>
    <property type="match status" value="1"/>
</dbReference>
<dbReference type="CDD" id="cd05233">
    <property type="entry name" value="SDR_c"/>
    <property type="match status" value="1"/>
</dbReference>
<evidence type="ECO:0000313" key="6">
    <source>
        <dbReference type="Proteomes" id="UP000294927"/>
    </source>
</evidence>
<feature type="domain" description="Ketoreductase" evidence="4">
    <location>
        <begin position="2"/>
        <end position="185"/>
    </location>
</feature>
<dbReference type="SUPFAM" id="SSF51735">
    <property type="entry name" value="NAD(P)-binding Rossmann-fold domains"/>
    <property type="match status" value="1"/>
</dbReference>
<sequence length="259" mass="27613">MPTALVTGATAGIGAAFARKLAAEGYDLVIVARTRERLKEVAVELSERHGVTVTPMTADLSNTRARKRVEERLADEEHPVDMLVNNAGFGTRGAFAEAEVDLLQAQLDVNVTTVLRLTRAALPGMLARRRGAVVNVSSVAGFFPATGPTYGASKAWVTAFSEGMAANLAGTGVRVLALVPGFTRTEFHDRAGDDMAALPDALWLDADRVVADCLRDLRRGRSRSVPGAVWKAIMTVPRLVPAALLRRAEAKVAGGRDRT</sequence>
<comment type="caution">
    <text evidence="5">The sequence shown here is derived from an EMBL/GenBank/DDBJ whole genome shotgun (WGS) entry which is preliminary data.</text>
</comment>
<evidence type="ECO:0000256" key="3">
    <source>
        <dbReference type="RuleBase" id="RU000363"/>
    </source>
</evidence>
<dbReference type="GO" id="GO:0016020">
    <property type="term" value="C:membrane"/>
    <property type="evidence" value="ECO:0007669"/>
    <property type="project" value="TreeGrafter"/>
</dbReference>
<keyword evidence="2" id="KW-0560">Oxidoreductase</keyword>
<organism evidence="5 6">
    <name type="scientific">Actinophytocola oryzae</name>
    <dbReference type="NCBI Taxonomy" id="502181"/>
    <lineage>
        <taxon>Bacteria</taxon>
        <taxon>Bacillati</taxon>
        <taxon>Actinomycetota</taxon>
        <taxon>Actinomycetes</taxon>
        <taxon>Pseudonocardiales</taxon>
        <taxon>Pseudonocardiaceae</taxon>
    </lineage>
</organism>
<protein>
    <recommendedName>
        <fullName evidence="4">Ketoreductase domain-containing protein</fullName>
    </recommendedName>
</protein>
<dbReference type="OrthoDB" id="9810734at2"/>
<evidence type="ECO:0000256" key="1">
    <source>
        <dbReference type="ARBA" id="ARBA00006484"/>
    </source>
</evidence>
<evidence type="ECO:0000256" key="2">
    <source>
        <dbReference type="ARBA" id="ARBA00023002"/>
    </source>
</evidence>
<dbReference type="Pfam" id="PF00106">
    <property type="entry name" value="adh_short"/>
    <property type="match status" value="1"/>
</dbReference>
<keyword evidence="6" id="KW-1185">Reference proteome</keyword>
<comment type="similarity">
    <text evidence="1 3">Belongs to the short-chain dehydrogenases/reductases (SDR) family.</text>
</comment>
<reference evidence="5 6" key="1">
    <citation type="submission" date="2019-03" db="EMBL/GenBank/DDBJ databases">
        <title>Genomic Encyclopedia of Archaeal and Bacterial Type Strains, Phase II (KMG-II): from individual species to whole genera.</title>
        <authorList>
            <person name="Goeker M."/>
        </authorList>
    </citation>
    <scope>NUCLEOTIDE SEQUENCE [LARGE SCALE GENOMIC DNA]</scope>
    <source>
        <strain evidence="5 6">DSM 45499</strain>
    </source>
</reference>
<evidence type="ECO:0000259" key="4">
    <source>
        <dbReference type="SMART" id="SM00822"/>
    </source>
</evidence>
<dbReference type="SMART" id="SM00822">
    <property type="entry name" value="PKS_KR"/>
    <property type="match status" value="1"/>
</dbReference>
<dbReference type="InterPro" id="IPR036291">
    <property type="entry name" value="NAD(P)-bd_dom_sf"/>
</dbReference>
<evidence type="ECO:0000313" key="5">
    <source>
        <dbReference type="EMBL" id="TDV50705.1"/>
    </source>
</evidence>
<dbReference type="InterPro" id="IPR002347">
    <property type="entry name" value="SDR_fam"/>
</dbReference>
<gene>
    <name evidence="5" type="ORF">CLV71_10645</name>
</gene>
<dbReference type="PRINTS" id="PR00081">
    <property type="entry name" value="GDHRDH"/>
</dbReference>
<proteinExistence type="inferred from homology"/>
<dbReference type="AlphaFoldDB" id="A0A4R7VMZ6"/>
<dbReference type="Proteomes" id="UP000294927">
    <property type="component" value="Unassembled WGS sequence"/>
</dbReference>